<dbReference type="InterPro" id="IPR008271">
    <property type="entry name" value="Ser/Thr_kinase_AS"/>
</dbReference>
<dbReference type="PANTHER" id="PTHR48011:SF4">
    <property type="entry name" value="MITOGEN-ACTIVATED PROTEIN KINASE KINASE KINASE 19"/>
    <property type="match status" value="1"/>
</dbReference>
<evidence type="ECO:0000313" key="3">
    <source>
        <dbReference type="EMBL" id="KAF2736966.1"/>
    </source>
</evidence>
<dbReference type="GO" id="GO:0005524">
    <property type="term" value="F:ATP binding"/>
    <property type="evidence" value="ECO:0007669"/>
    <property type="project" value="InterPro"/>
</dbReference>
<dbReference type="SMART" id="SM00220">
    <property type="entry name" value="S_TKc"/>
    <property type="match status" value="1"/>
</dbReference>
<feature type="chain" id="PRO_5040141492" evidence="1">
    <location>
        <begin position="19"/>
        <end position="419"/>
    </location>
</feature>
<feature type="domain" description="Protein kinase" evidence="2">
    <location>
        <begin position="123"/>
        <end position="378"/>
    </location>
</feature>
<dbReference type="Proteomes" id="UP000799444">
    <property type="component" value="Unassembled WGS sequence"/>
</dbReference>
<dbReference type="PROSITE" id="PS00108">
    <property type="entry name" value="PROTEIN_KINASE_ST"/>
    <property type="match status" value="1"/>
</dbReference>
<dbReference type="Pfam" id="PF00069">
    <property type="entry name" value="Pkinase"/>
    <property type="match status" value="1"/>
</dbReference>
<keyword evidence="3" id="KW-0808">Transferase</keyword>
<proteinExistence type="predicted"/>
<dbReference type="InterPro" id="IPR000719">
    <property type="entry name" value="Prot_kinase_dom"/>
</dbReference>
<dbReference type="GO" id="GO:0007165">
    <property type="term" value="P:signal transduction"/>
    <property type="evidence" value="ECO:0007669"/>
    <property type="project" value="TreeGrafter"/>
</dbReference>
<dbReference type="InterPro" id="IPR011009">
    <property type="entry name" value="Kinase-like_dom_sf"/>
</dbReference>
<dbReference type="GO" id="GO:0004672">
    <property type="term" value="F:protein kinase activity"/>
    <property type="evidence" value="ECO:0007669"/>
    <property type="project" value="InterPro"/>
</dbReference>
<organism evidence="3 4">
    <name type="scientific">Polyplosphaeria fusca</name>
    <dbReference type="NCBI Taxonomy" id="682080"/>
    <lineage>
        <taxon>Eukaryota</taxon>
        <taxon>Fungi</taxon>
        <taxon>Dikarya</taxon>
        <taxon>Ascomycota</taxon>
        <taxon>Pezizomycotina</taxon>
        <taxon>Dothideomycetes</taxon>
        <taxon>Pleosporomycetidae</taxon>
        <taxon>Pleosporales</taxon>
        <taxon>Tetraplosphaeriaceae</taxon>
        <taxon>Polyplosphaeria</taxon>
    </lineage>
</organism>
<comment type="caution">
    <text evidence="3">The sequence shown here is derived from an EMBL/GenBank/DDBJ whole genome shotgun (WGS) entry which is preliminary data.</text>
</comment>
<dbReference type="OrthoDB" id="1668230at2759"/>
<dbReference type="InterPro" id="IPR052751">
    <property type="entry name" value="Plant_MAPKKK"/>
</dbReference>
<protein>
    <submittedName>
        <fullName evidence="3">Kinase-like protein</fullName>
    </submittedName>
</protein>
<feature type="signal peptide" evidence="1">
    <location>
        <begin position="1"/>
        <end position="18"/>
    </location>
</feature>
<evidence type="ECO:0000256" key="1">
    <source>
        <dbReference type="SAM" id="SignalP"/>
    </source>
</evidence>
<dbReference type="Gene3D" id="1.10.510.10">
    <property type="entry name" value="Transferase(Phosphotransferase) domain 1"/>
    <property type="match status" value="1"/>
</dbReference>
<reference evidence="3" key="1">
    <citation type="journal article" date="2020" name="Stud. Mycol.">
        <title>101 Dothideomycetes genomes: a test case for predicting lifestyles and emergence of pathogens.</title>
        <authorList>
            <person name="Haridas S."/>
            <person name="Albert R."/>
            <person name="Binder M."/>
            <person name="Bloem J."/>
            <person name="Labutti K."/>
            <person name="Salamov A."/>
            <person name="Andreopoulos B."/>
            <person name="Baker S."/>
            <person name="Barry K."/>
            <person name="Bills G."/>
            <person name="Bluhm B."/>
            <person name="Cannon C."/>
            <person name="Castanera R."/>
            <person name="Culley D."/>
            <person name="Daum C."/>
            <person name="Ezra D."/>
            <person name="Gonzalez J."/>
            <person name="Henrissat B."/>
            <person name="Kuo A."/>
            <person name="Liang C."/>
            <person name="Lipzen A."/>
            <person name="Lutzoni F."/>
            <person name="Magnuson J."/>
            <person name="Mondo S."/>
            <person name="Nolan M."/>
            <person name="Ohm R."/>
            <person name="Pangilinan J."/>
            <person name="Park H.-J."/>
            <person name="Ramirez L."/>
            <person name="Alfaro M."/>
            <person name="Sun H."/>
            <person name="Tritt A."/>
            <person name="Yoshinaga Y."/>
            <person name="Zwiers L.-H."/>
            <person name="Turgeon B."/>
            <person name="Goodwin S."/>
            <person name="Spatafora J."/>
            <person name="Crous P."/>
            <person name="Grigoriev I."/>
        </authorList>
    </citation>
    <scope>NUCLEOTIDE SEQUENCE</scope>
    <source>
        <strain evidence="3">CBS 125425</strain>
    </source>
</reference>
<accession>A0A9P4V511</accession>
<dbReference type="PROSITE" id="PS50011">
    <property type="entry name" value="PROTEIN_KINASE_DOM"/>
    <property type="match status" value="1"/>
</dbReference>
<dbReference type="AlphaFoldDB" id="A0A9P4V511"/>
<evidence type="ECO:0000313" key="4">
    <source>
        <dbReference type="Proteomes" id="UP000799444"/>
    </source>
</evidence>
<dbReference type="SUPFAM" id="SSF56112">
    <property type="entry name" value="Protein kinase-like (PK-like)"/>
    <property type="match status" value="1"/>
</dbReference>
<name>A0A9P4V511_9PLEO</name>
<sequence length="419" mass="46094">MALLIPFFVSALAARVHSLSVPTPQIQAVNIDTLSPRAPVAIPSAFKVGDLLSFSNDQVLRRDNDTSSATLEIVARYFSDIADDESEHLVKRADPVWPSEEIDPEDEEDYGIFKCGDIKVIIGDKVTSDSAGGQGTVYKAADKAGKLYALKSMSVQAERDKEYDLVANKIGKNERIVEFFGKCRVGVNYGILMELVEGDTLQKKAEAKLYSLNEALAKVVMGGILEAVRYAHSKGVAHNDIKDGNVMIGAQDGVKLIDFGVATTDKKVSEISVAGGIRGPEAEFKSTMEIDPFLNDVWELGVLFVSMLTGKKPWSDAGAPNAKAIWNAPNPQKRADACKKEWPDFSMDFCDVLANVFSDQLSRKPLETMMSKIVNPNLKIFDDCDKKKTGTKREVGWGEMMVTHVEERGDEWVVRAVMY</sequence>
<keyword evidence="3" id="KW-0418">Kinase</keyword>
<keyword evidence="4" id="KW-1185">Reference proteome</keyword>
<keyword evidence="1" id="KW-0732">Signal</keyword>
<dbReference type="PANTHER" id="PTHR48011">
    <property type="entry name" value="CCR4-NOT TRANSCRIPTIONAL COMPLEX SUBUNIT CAF120-RELATED"/>
    <property type="match status" value="1"/>
</dbReference>
<dbReference type="EMBL" id="ML996120">
    <property type="protein sequence ID" value="KAF2736966.1"/>
    <property type="molecule type" value="Genomic_DNA"/>
</dbReference>
<gene>
    <name evidence="3" type="ORF">EJ04DRAFT_574996</name>
</gene>
<evidence type="ECO:0000259" key="2">
    <source>
        <dbReference type="PROSITE" id="PS50011"/>
    </source>
</evidence>